<protein>
    <submittedName>
        <fullName evidence="2">Uncharacterized protein</fullName>
    </submittedName>
</protein>
<sequence>MNFVTQTNWFSIFVGSSIALASLTFVAIAVFILLILFEIQKIIRTIRKEITETADRVRILQEKIENPEFISEKIGRIFSVLFEKWKPSIKKRRKSKK</sequence>
<comment type="caution">
    <text evidence="2">The sequence shown here is derived from an EMBL/GenBank/DDBJ whole genome shotgun (WGS) entry which is preliminary data.</text>
</comment>
<dbReference type="Proteomes" id="UP000231157">
    <property type="component" value="Unassembled WGS sequence"/>
</dbReference>
<reference evidence="3" key="1">
    <citation type="submission" date="2017-09" db="EMBL/GenBank/DDBJ databases">
        <title>Depth-based differentiation of microbial function through sediment-hosted aquifers and enrichment of novel symbionts in the deep terrestrial subsurface.</title>
        <authorList>
            <person name="Probst A.J."/>
            <person name="Ladd B."/>
            <person name="Jarett J.K."/>
            <person name="Geller-Mcgrath D.E."/>
            <person name="Sieber C.M.K."/>
            <person name="Emerson J.B."/>
            <person name="Anantharaman K."/>
            <person name="Thomas B.C."/>
            <person name="Malmstrom R."/>
            <person name="Stieglmeier M."/>
            <person name="Klingl A."/>
            <person name="Woyke T."/>
            <person name="Ryan C.M."/>
            <person name="Banfield J.F."/>
        </authorList>
    </citation>
    <scope>NUCLEOTIDE SEQUENCE [LARGE SCALE GENOMIC DNA]</scope>
</reference>
<feature type="transmembrane region" description="Helical" evidence="1">
    <location>
        <begin position="12"/>
        <end position="37"/>
    </location>
</feature>
<gene>
    <name evidence="2" type="ORF">COU07_02795</name>
</gene>
<keyword evidence="1" id="KW-0812">Transmembrane</keyword>
<name>A0A2H0URZ2_9BACT</name>
<evidence type="ECO:0000313" key="2">
    <source>
        <dbReference type="EMBL" id="PIR89133.1"/>
    </source>
</evidence>
<keyword evidence="1" id="KW-1133">Transmembrane helix</keyword>
<evidence type="ECO:0000256" key="1">
    <source>
        <dbReference type="SAM" id="Phobius"/>
    </source>
</evidence>
<proteinExistence type="predicted"/>
<dbReference type="AlphaFoldDB" id="A0A2H0URZ2"/>
<accession>A0A2H0URZ2</accession>
<keyword evidence="1" id="KW-0472">Membrane</keyword>
<dbReference type="EMBL" id="PFAZ01000007">
    <property type="protein sequence ID" value="PIR89133.1"/>
    <property type="molecule type" value="Genomic_DNA"/>
</dbReference>
<evidence type="ECO:0000313" key="3">
    <source>
        <dbReference type="Proteomes" id="UP000231157"/>
    </source>
</evidence>
<organism evidence="2 3">
    <name type="scientific">Candidatus Harrisonbacteria bacterium CG10_big_fil_rev_8_21_14_0_10_40_38</name>
    <dbReference type="NCBI Taxonomy" id="1974583"/>
    <lineage>
        <taxon>Bacteria</taxon>
        <taxon>Candidatus Harrisoniibacteriota</taxon>
    </lineage>
</organism>